<dbReference type="EMBL" id="SSFD01000254">
    <property type="protein sequence ID" value="TXH82112.1"/>
    <property type="molecule type" value="Genomic_DNA"/>
</dbReference>
<reference evidence="2 3" key="1">
    <citation type="submission" date="2018-09" db="EMBL/GenBank/DDBJ databases">
        <title>Metagenome Assembled Genomes from an Advanced Water Purification Facility.</title>
        <authorList>
            <person name="Stamps B.W."/>
            <person name="Spear J.R."/>
        </authorList>
    </citation>
    <scope>NUCLEOTIDE SEQUENCE [LARGE SCALE GENOMIC DNA]</scope>
    <source>
        <strain evidence="2">Bin_27_1</strain>
    </source>
</reference>
<feature type="region of interest" description="Disordered" evidence="1">
    <location>
        <begin position="32"/>
        <end position="60"/>
    </location>
</feature>
<evidence type="ECO:0000256" key="1">
    <source>
        <dbReference type="SAM" id="MobiDB-lite"/>
    </source>
</evidence>
<protein>
    <submittedName>
        <fullName evidence="2">Uncharacterized protein</fullName>
    </submittedName>
</protein>
<sequence>MRRGFDGLAALAQTPFETDPFSGQIVAFSRVSGPSAETGSGRYGGMATDSRRKRASTGDL</sequence>
<proteinExistence type="predicted"/>
<evidence type="ECO:0000313" key="3">
    <source>
        <dbReference type="Proteomes" id="UP000321192"/>
    </source>
</evidence>
<comment type="caution">
    <text evidence="2">The sequence shown here is derived from an EMBL/GenBank/DDBJ whole genome shotgun (WGS) entry which is preliminary data.</text>
</comment>
<accession>A0A5C7SFF2</accession>
<name>A0A5C7SFF2_THASP</name>
<dbReference type="Proteomes" id="UP000321192">
    <property type="component" value="Unassembled WGS sequence"/>
</dbReference>
<gene>
    <name evidence="2" type="ORF">E6Q80_15980</name>
</gene>
<dbReference type="AlphaFoldDB" id="A0A5C7SFF2"/>
<evidence type="ECO:0000313" key="2">
    <source>
        <dbReference type="EMBL" id="TXH82112.1"/>
    </source>
</evidence>
<organism evidence="2 3">
    <name type="scientific">Thauera aminoaromatica</name>
    <dbReference type="NCBI Taxonomy" id="164330"/>
    <lineage>
        <taxon>Bacteria</taxon>
        <taxon>Pseudomonadati</taxon>
        <taxon>Pseudomonadota</taxon>
        <taxon>Betaproteobacteria</taxon>
        <taxon>Rhodocyclales</taxon>
        <taxon>Zoogloeaceae</taxon>
        <taxon>Thauera</taxon>
    </lineage>
</organism>
<feature type="compositionally biased region" description="Basic residues" evidence="1">
    <location>
        <begin position="51"/>
        <end position="60"/>
    </location>
</feature>